<reference evidence="9 10" key="1">
    <citation type="submission" date="2018-09" db="EMBL/GenBank/DDBJ databases">
        <title>Genomic Encyclopedia of Type Strains, Phase III (KMG-III): the genomes of soil and plant-associated and newly described type strains.</title>
        <authorList>
            <person name="Whitman W."/>
        </authorList>
    </citation>
    <scope>NUCLEOTIDE SEQUENCE [LARGE SCALE GENOMIC DNA]</scope>
    <source>
        <strain evidence="9 10">CECT 7938</strain>
    </source>
</reference>
<protein>
    <submittedName>
        <fullName evidence="9">Urea transporter</fullName>
    </submittedName>
</protein>
<gene>
    <name evidence="9" type="ORF">DFQ12_1738</name>
</gene>
<sequence>MKNNILAFVKAVFKGFGQIMLQGNIWTGVLFIGAIIYDSALMGFAGILANLVGVITAKLMKFDEDHINDGLFGFNATLYGIALVFYFQTNIWVWAALIIGSALTTILMGFALKKNIPVFTFPFIMITWIALYVLSIPELALRTVPEHFVDIQEMDDFLIEGHAFGQVIFQGSLVAGLIFFIGVFISKPIAALYASAAVIISVYISHHGHESTDMTNNGIFSFNAVLCGIALSGQRVRDGIYVLIAVIIATYFDHFLIHNGWTTLTFPFVVAMWAMEPVKRLDNWLVAKFSATAETS</sequence>
<accession>A0A420BJW1</accession>
<keyword evidence="4 8" id="KW-0812">Transmembrane</keyword>
<comment type="caution">
    <text evidence="9">The sequence shown here is derived from an EMBL/GenBank/DDBJ whole genome shotgun (WGS) entry which is preliminary data.</text>
</comment>
<dbReference type="Gene3D" id="1.10.3430.10">
    <property type="entry name" value="Ammonium transporter AmtB like domains"/>
    <property type="match status" value="1"/>
</dbReference>
<organism evidence="9 10">
    <name type="scientific">Sphingobacterium detergens</name>
    <dbReference type="NCBI Taxonomy" id="1145106"/>
    <lineage>
        <taxon>Bacteria</taxon>
        <taxon>Pseudomonadati</taxon>
        <taxon>Bacteroidota</taxon>
        <taxon>Sphingobacteriia</taxon>
        <taxon>Sphingobacteriales</taxon>
        <taxon>Sphingobacteriaceae</taxon>
        <taxon>Sphingobacterium</taxon>
    </lineage>
</organism>
<keyword evidence="6 8" id="KW-0472">Membrane</keyword>
<proteinExistence type="inferred from homology"/>
<evidence type="ECO:0000256" key="8">
    <source>
        <dbReference type="SAM" id="Phobius"/>
    </source>
</evidence>
<dbReference type="PIRSF" id="PIRSF016502">
    <property type="entry name" value="Urea_transporter"/>
    <property type="match status" value="1"/>
</dbReference>
<evidence type="ECO:0000313" key="9">
    <source>
        <dbReference type="EMBL" id="RKE56866.1"/>
    </source>
</evidence>
<comment type="subcellular location">
    <subcellularLocation>
        <location evidence="1">Cell membrane</location>
        <topology evidence="1">Multi-pass membrane protein</topology>
    </subcellularLocation>
</comment>
<evidence type="ECO:0000256" key="6">
    <source>
        <dbReference type="ARBA" id="ARBA00023136"/>
    </source>
</evidence>
<dbReference type="Pfam" id="PF03253">
    <property type="entry name" value="UT"/>
    <property type="match status" value="1"/>
</dbReference>
<keyword evidence="3" id="KW-1003">Cell membrane</keyword>
<evidence type="ECO:0000256" key="4">
    <source>
        <dbReference type="ARBA" id="ARBA00022692"/>
    </source>
</evidence>
<evidence type="ECO:0000256" key="1">
    <source>
        <dbReference type="ARBA" id="ARBA00004651"/>
    </source>
</evidence>
<dbReference type="EMBL" id="RAPY01000001">
    <property type="protein sequence ID" value="RKE56866.1"/>
    <property type="molecule type" value="Genomic_DNA"/>
</dbReference>
<feature type="transmembrane region" description="Helical" evidence="8">
    <location>
        <begin position="118"/>
        <end position="136"/>
    </location>
</feature>
<comment type="similarity">
    <text evidence="2">Belongs to the urea transporter family.</text>
</comment>
<dbReference type="Proteomes" id="UP000286246">
    <property type="component" value="Unassembled WGS sequence"/>
</dbReference>
<evidence type="ECO:0000256" key="3">
    <source>
        <dbReference type="ARBA" id="ARBA00022475"/>
    </source>
</evidence>
<feature type="transmembrane region" description="Helical" evidence="8">
    <location>
        <begin position="91"/>
        <end position="111"/>
    </location>
</feature>
<dbReference type="PANTHER" id="PTHR10464">
    <property type="entry name" value="UREA TRANSPORTER"/>
    <property type="match status" value="1"/>
</dbReference>
<evidence type="ECO:0000256" key="7">
    <source>
        <dbReference type="PIRSR" id="PIRSR016502-1"/>
    </source>
</evidence>
<feature type="transmembrane region" description="Helical" evidence="8">
    <location>
        <begin position="214"/>
        <end position="233"/>
    </location>
</feature>
<keyword evidence="5 8" id="KW-1133">Transmembrane helix</keyword>
<evidence type="ECO:0000256" key="5">
    <source>
        <dbReference type="ARBA" id="ARBA00022989"/>
    </source>
</evidence>
<dbReference type="GO" id="GO:0015204">
    <property type="term" value="F:urea transmembrane transporter activity"/>
    <property type="evidence" value="ECO:0007669"/>
    <property type="project" value="InterPro"/>
</dbReference>
<feature type="transmembrane region" description="Helical" evidence="8">
    <location>
        <begin position="240"/>
        <end position="257"/>
    </location>
</feature>
<dbReference type="RefSeq" id="WP_120258488.1">
    <property type="nucleotide sequence ID" value="NZ_RAPY01000001.1"/>
</dbReference>
<dbReference type="GO" id="GO:0005886">
    <property type="term" value="C:plasma membrane"/>
    <property type="evidence" value="ECO:0007669"/>
    <property type="project" value="UniProtKB-SubCell"/>
</dbReference>
<feature type="site" description="Important for channel permeability" evidence="7">
    <location>
        <position position="265"/>
    </location>
</feature>
<dbReference type="InterPro" id="IPR004937">
    <property type="entry name" value="Urea_transporter"/>
</dbReference>
<dbReference type="InterPro" id="IPR029020">
    <property type="entry name" value="Ammonium/urea_transptr"/>
</dbReference>
<dbReference type="AlphaFoldDB" id="A0A420BJW1"/>
<name>A0A420BJW1_SPHD1</name>
<evidence type="ECO:0000313" key="10">
    <source>
        <dbReference type="Proteomes" id="UP000286246"/>
    </source>
</evidence>
<feature type="transmembrane region" description="Helical" evidence="8">
    <location>
        <begin position="67"/>
        <end position="85"/>
    </location>
</feature>
<keyword evidence="10" id="KW-1185">Reference proteome</keyword>
<feature type="transmembrane region" description="Helical" evidence="8">
    <location>
        <begin position="25"/>
        <end position="55"/>
    </location>
</feature>
<evidence type="ECO:0000256" key="2">
    <source>
        <dbReference type="ARBA" id="ARBA00005914"/>
    </source>
</evidence>
<feature type="transmembrane region" description="Helical" evidence="8">
    <location>
        <begin position="163"/>
        <end position="185"/>
    </location>
</feature>
<feature type="transmembrane region" description="Helical" evidence="8">
    <location>
        <begin position="190"/>
        <end position="208"/>
    </location>
</feature>
<dbReference type="OrthoDB" id="279428at2"/>
<dbReference type="PANTHER" id="PTHR10464:SF4">
    <property type="entry name" value="UREA TRANSPORTER"/>
    <property type="match status" value="1"/>
</dbReference>